<keyword evidence="7" id="KW-1185">Reference proteome</keyword>
<evidence type="ECO:0000313" key="7">
    <source>
        <dbReference type="Proteomes" id="UP001152888"/>
    </source>
</evidence>
<comment type="caution">
    <text evidence="6">The sequence shown here is derived from an EMBL/GenBank/DDBJ whole genome shotgun (WGS) entry which is preliminary data.</text>
</comment>
<dbReference type="GO" id="GO:0031624">
    <property type="term" value="F:ubiquitin conjugating enzyme binding"/>
    <property type="evidence" value="ECO:0007669"/>
    <property type="project" value="TreeGrafter"/>
</dbReference>
<evidence type="ECO:0000259" key="5">
    <source>
        <dbReference type="PROSITE" id="PS50089"/>
    </source>
</evidence>
<dbReference type="InterPro" id="IPR049548">
    <property type="entry name" value="Sina-like_RING"/>
</dbReference>
<evidence type="ECO:0000313" key="6">
    <source>
        <dbReference type="EMBL" id="CAH1959348.1"/>
    </source>
</evidence>
<feature type="domain" description="RING-type" evidence="5">
    <location>
        <begin position="316"/>
        <end position="351"/>
    </location>
</feature>
<dbReference type="GO" id="GO:0008270">
    <property type="term" value="F:zinc ion binding"/>
    <property type="evidence" value="ECO:0007669"/>
    <property type="project" value="UniProtKB-KW"/>
</dbReference>
<dbReference type="EMBL" id="CAKOFQ010006681">
    <property type="protein sequence ID" value="CAH1959348.1"/>
    <property type="molecule type" value="Genomic_DNA"/>
</dbReference>
<dbReference type="GO" id="GO:0043161">
    <property type="term" value="P:proteasome-mediated ubiquitin-dependent protein catabolic process"/>
    <property type="evidence" value="ECO:0007669"/>
    <property type="project" value="TreeGrafter"/>
</dbReference>
<dbReference type="GO" id="GO:0005737">
    <property type="term" value="C:cytoplasm"/>
    <property type="evidence" value="ECO:0007669"/>
    <property type="project" value="TreeGrafter"/>
</dbReference>
<dbReference type="AlphaFoldDB" id="A0A9P0JSI0"/>
<dbReference type="InterPro" id="IPR001841">
    <property type="entry name" value="Znf_RING"/>
</dbReference>
<proteinExistence type="predicted"/>
<evidence type="ECO:0000256" key="1">
    <source>
        <dbReference type="ARBA" id="ARBA00022723"/>
    </source>
</evidence>
<evidence type="ECO:0000256" key="2">
    <source>
        <dbReference type="ARBA" id="ARBA00022771"/>
    </source>
</evidence>
<organism evidence="6 7">
    <name type="scientific">Acanthoscelides obtectus</name>
    <name type="common">Bean weevil</name>
    <name type="synonym">Bruchus obtectus</name>
    <dbReference type="NCBI Taxonomy" id="200917"/>
    <lineage>
        <taxon>Eukaryota</taxon>
        <taxon>Metazoa</taxon>
        <taxon>Ecdysozoa</taxon>
        <taxon>Arthropoda</taxon>
        <taxon>Hexapoda</taxon>
        <taxon>Insecta</taxon>
        <taxon>Pterygota</taxon>
        <taxon>Neoptera</taxon>
        <taxon>Endopterygota</taxon>
        <taxon>Coleoptera</taxon>
        <taxon>Polyphaga</taxon>
        <taxon>Cucujiformia</taxon>
        <taxon>Chrysomeloidea</taxon>
        <taxon>Chrysomelidae</taxon>
        <taxon>Bruchinae</taxon>
        <taxon>Bruchini</taxon>
        <taxon>Acanthoscelides</taxon>
    </lineage>
</organism>
<dbReference type="OrthoDB" id="4788989at2759"/>
<protein>
    <recommendedName>
        <fullName evidence="5">RING-type domain-containing protein</fullName>
    </recommendedName>
</protein>
<dbReference type="GO" id="GO:0061630">
    <property type="term" value="F:ubiquitin protein ligase activity"/>
    <property type="evidence" value="ECO:0007669"/>
    <property type="project" value="TreeGrafter"/>
</dbReference>
<dbReference type="PROSITE" id="PS50089">
    <property type="entry name" value="ZF_RING_2"/>
    <property type="match status" value="1"/>
</dbReference>
<dbReference type="Proteomes" id="UP001152888">
    <property type="component" value="Unassembled WGS sequence"/>
</dbReference>
<dbReference type="Gene3D" id="3.30.40.10">
    <property type="entry name" value="Zinc/RING finger domain, C3HC4 (zinc finger)"/>
    <property type="match status" value="2"/>
</dbReference>
<keyword evidence="2 4" id="KW-0863">Zinc-finger</keyword>
<evidence type="ECO:0000256" key="4">
    <source>
        <dbReference type="PROSITE-ProRule" id="PRU00175"/>
    </source>
</evidence>
<reference evidence="6" key="1">
    <citation type="submission" date="2022-03" db="EMBL/GenBank/DDBJ databases">
        <authorList>
            <person name="Sayadi A."/>
        </authorList>
    </citation>
    <scope>NUCLEOTIDE SEQUENCE</scope>
</reference>
<evidence type="ECO:0000256" key="3">
    <source>
        <dbReference type="ARBA" id="ARBA00022833"/>
    </source>
</evidence>
<accession>A0A9P0JSI0</accession>
<keyword evidence="3" id="KW-0862">Zinc</keyword>
<dbReference type="InterPro" id="IPR013083">
    <property type="entry name" value="Znf_RING/FYVE/PHD"/>
</dbReference>
<dbReference type="PANTHER" id="PTHR45877:SF2">
    <property type="entry name" value="E3 UBIQUITIN-PROTEIN LIGASE SINA-RELATED"/>
    <property type="match status" value="1"/>
</dbReference>
<dbReference type="SUPFAM" id="SSF57850">
    <property type="entry name" value="RING/U-box"/>
    <property type="match status" value="1"/>
</dbReference>
<dbReference type="Pfam" id="PF21362">
    <property type="entry name" value="Sina_RING"/>
    <property type="match status" value="1"/>
</dbReference>
<dbReference type="PANTHER" id="PTHR45877">
    <property type="entry name" value="E3 UBIQUITIN-PROTEIN LIGASE SIAH2"/>
    <property type="match status" value="1"/>
</dbReference>
<sequence length="399" mass="46120">MGSTKRLILPKDISSVLKCDLCRGYMSVPPISMFDGKNSCGRCDPGWPRNTVYEELAQFMIFPCTYCDELLTWGSVEKHETECKKNVILCPSRKKCKTQAVSRYREYHKECQINRVVCPFEYCYVMYEISDIVQHFTKFHKDYVLTNNVEARKILKEEKVWNFTPENNVCLVLYKQAPLLLFVHSDADFETETGNIAFYNYYFGVFSLCREKSDMKYIATMSLSSESECSTSVMKNQEVKSFDGKMHCIDFLKSGPHKCPNSLNFMTTKFEKLKRSENLRLSYTINILDCPDCSSTKKYNETLAINPNIFSKILECPICKEYMCPPIFNCNAGHTICKSCKDQMALCPFCKATISYSRNFILEDLLETLQINCQNEPKGCAFVGCTEKIKLHEITCRYN</sequence>
<dbReference type="InterPro" id="IPR004162">
    <property type="entry name" value="SINA-like_animal"/>
</dbReference>
<keyword evidence="1" id="KW-0479">Metal-binding</keyword>
<name>A0A9P0JSI0_ACAOB</name>
<gene>
    <name evidence="6" type="ORF">ACAOBT_LOCUS3130</name>
</gene>